<keyword evidence="3" id="KW-1185">Reference proteome</keyword>
<dbReference type="GO" id="GO:0050286">
    <property type="term" value="F:sorbitol-6-phosphatase activity"/>
    <property type="evidence" value="ECO:0007669"/>
    <property type="project" value="EnsemblFungi"/>
</dbReference>
<dbReference type="InterPro" id="IPR050849">
    <property type="entry name" value="HAD-like_hydrolase_phosphatase"/>
</dbReference>
<dbReference type="STRING" id="1754191.A0A1Y1VL28"/>
<evidence type="ECO:0000313" key="3">
    <source>
        <dbReference type="Proteomes" id="UP000193719"/>
    </source>
</evidence>
<evidence type="ECO:0000256" key="1">
    <source>
        <dbReference type="ARBA" id="ARBA00022801"/>
    </source>
</evidence>
<dbReference type="Gene3D" id="3.90.1470.20">
    <property type="match status" value="1"/>
</dbReference>
<sequence length="219" mass="25555">MVKYFVFTDFDGTLSLTDTGAKVIDVCFGYDNRKAFDKLILDKVRTYTDCVAEMWDSVNISWDEAKELIKDAKIDPYFKEFQNHCNEHNIPIAILSSGLIKLIHEVLNKFLTKEELEKIQIFANDHTIAENGHWKIIYRDDSELGHDKGRTIQEVRDKDSDIKIIFIGDGISDISASKHADYLFAKEGRTLQRWCEQEKIPYYPYTTFEDIWKVLENIV</sequence>
<dbReference type="NCBIfam" id="TIGR01488">
    <property type="entry name" value="HAD-SF-IB"/>
    <property type="match status" value="1"/>
</dbReference>
<name>A0A1Y1VL28_9FUNG</name>
<dbReference type="GO" id="GO:0043136">
    <property type="term" value="F:sn-glycerol 3-phosphatase activity"/>
    <property type="evidence" value="ECO:0007669"/>
    <property type="project" value="EnsemblFungi"/>
</dbReference>
<dbReference type="EMBL" id="MCFH01000004">
    <property type="protein sequence ID" value="ORX58606.1"/>
    <property type="molecule type" value="Genomic_DNA"/>
</dbReference>
<evidence type="ECO:0000313" key="2">
    <source>
        <dbReference type="EMBL" id="ORX58606.1"/>
    </source>
</evidence>
<dbReference type="PANTHER" id="PTHR28181">
    <property type="entry name" value="UPF0655 PROTEIN YCR015C"/>
    <property type="match status" value="1"/>
</dbReference>
<dbReference type="Proteomes" id="UP000193719">
    <property type="component" value="Unassembled WGS sequence"/>
</dbReference>
<dbReference type="PANTHER" id="PTHR28181:SF2">
    <property type="entry name" value="PHOSPHORIC MONOESTER HYDROLASE"/>
    <property type="match status" value="1"/>
</dbReference>
<dbReference type="Pfam" id="PF12710">
    <property type="entry name" value="HAD"/>
    <property type="match status" value="1"/>
</dbReference>
<reference evidence="2 3" key="2">
    <citation type="submission" date="2016-08" db="EMBL/GenBank/DDBJ databases">
        <title>Pervasive Adenine N6-methylation of Active Genes in Fungi.</title>
        <authorList>
            <consortium name="DOE Joint Genome Institute"/>
            <person name="Mondo S.J."/>
            <person name="Dannebaum R.O."/>
            <person name="Kuo R.C."/>
            <person name="Labutti K."/>
            <person name="Haridas S."/>
            <person name="Kuo A."/>
            <person name="Salamov A."/>
            <person name="Ahrendt S.R."/>
            <person name="Lipzen A."/>
            <person name="Sullivan W."/>
            <person name="Andreopoulos W.B."/>
            <person name="Clum A."/>
            <person name="Lindquist E."/>
            <person name="Daum C."/>
            <person name="Ramamoorthy G.K."/>
            <person name="Gryganskyi A."/>
            <person name="Culley D."/>
            <person name="Magnuson J.K."/>
            <person name="James T.Y."/>
            <person name="O'Malley M.A."/>
            <person name="Stajich J.E."/>
            <person name="Spatafora J.W."/>
            <person name="Visel A."/>
            <person name="Grigoriev I.V."/>
        </authorList>
    </citation>
    <scope>NUCLEOTIDE SEQUENCE [LARGE SCALE GENOMIC DNA]</scope>
    <source>
        <strain evidence="3">finn</strain>
    </source>
</reference>
<comment type="caution">
    <text evidence="2">The sequence shown here is derived from an EMBL/GenBank/DDBJ whole genome shotgun (WGS) entry which is preliminary data.</text>
</comment>
<protein>
    <submittedName>
        <fullName evidence="2">Phosphoric monoester hydrolase</fullName>
    </submittedName>
</protein>
<proteinExistence type="predicted"/>
<dbReference type="GO" id="GO:0052646">
    <property type="term" value="P:alditol phosphate metabolic process"/>
    <property type="evidence" value="ECO:0007669"/>
    <property type="project" value="EnsemblFungi"/>
</dbReference>
<reference evidence="2 3" key="1">
    <citation type="submission" date="2016-08" db="EMBL/GenBank/DDBJ databases">
        <title>Genomes of anaerobic fungi encode conserved fungal cellulosomes for biomass hydrolysis.</title>
        <authorList>
            <consortium name="DOE Joint Genome Institute"/>
            <person name="Haitjema C.H."/>
            <person name="Gilmore S.P."/>
            <person name="Henske J.K."/>
            <person name="Solomon K.V."/>
            <person name="De Groot R."/>
            <person name="Kuo A."/>
            <person name="Mondo S.J."/>
            <person name="Salamov A.A."/>
            <person name="Labutti K."/>
            <person name="Zhao Z."/>
            <person name="Chiniquy J."/>
            <person name="Barry K."/>
            <person name="Brewer H.M."/>
            <person name="Purvine S.O."/>
            <person name="Wright A.T."/>
            <person name="Boxma B."/>
            <person name="Van Alen T."/>
            <person name="Hackstein J.H."/>
            <person name="Baker S.E."/>
            <person name="Grigoriev I.V."/>
            <person name="O'Malley M.A."/>
        </authorList>
    </citation>
    <scope>NUCLEOTIDE SEQUENCE [LARGE SCALE GENOMIC DNA]</scope>
    <source>
        <strain evidence="3">finn</strain>
    </source>
</reference>
<organism evidence="2 3">
    <name type="scientific">Piromyces finnis</name>
    <dbReference type="NCBI Taxonomy" id="1754191"/>
    <lineage>
        <taxon>Eukaryota</taxon>
        <taxon>Fungi</taxon>
        <taxon>Fungi incertae sedis</taxon>
        <taxon>Chytridiomycota</taxon>
        <taxon>Chytridiomycota incertae sedis</taxon>
        <taxon>Neocallimastigomycetes</taxon>
        <taxon>Neocallimastigales</taxon>
        <taxon>Neocallimastigaceae</taxon>
        <taxon>Piromyces</taxon>
    </lineage>
</organism>
<dbReference type="SUPFAM" id="SSF56784">
    <property type="entry name" value="HAD-like"/>
    <property type="match status" value="1"/>
</dbReference>
<dbReference type="InterPro" id="IPR023214">
    <property type="entry name" value="HAD_sf"/>
</dbReference>
<dbReference type="Gene3D" id="3.40.50.1000">
    <property type="entry name" value="HAD superfamily/HAD-like"/>
    <property type="match status" value="1"/>
</dbReference>
<dbReference type="InterPro" id="IPR036412">
    <property type="entry name" value="HAD-like_sf"/>
</dbReference>
<dbReference type="GO" id="GO:0000121">
    <property type="term" value="F:sn-glycerol 1-phosphatase activity"/>
    <property type="evidence" value="ECO:0007669"/>
    <property type="project" value="EnsemblFungi"/>
</dbReference>
<gene>
    <name evidence="2" type="ORF">BCR36DRAFT_580208</name>
</gene>
<dbReference type="NCBIfam" id="TIGR01489">
    <property type="entry name" value="DKMTPPase-SF"/>
    <property type="match status" value="1"/>
</dbReference>
<dbReference type="OrthoDB" id="2342176at2759"/>
<dbReference type="InterPro" id="IPR006384">
    <property type="entry name" value="HAD_hydro_PyrdxlP_Pase-like"/>
</dbReference>
<keyword evidence="1 2" id="KW-0378">Hydrolase</keyword>
<dbReference type="AlphaFoldDB" id="A0A1Y1VL28"/>
<accession>A0A1Y1VL28</accession>
<dbReference type="GO" id="GO:0110130">
    <property type="term" value="F:ribitol-5-phosphatase activity"/>
    <property type="evidence" value="ECO:0007669"/>
    <property type="project" value="EnsemblFungi"/>
</dbReference>